<dbReference type="Pfam" id="PF01648">
    <property type="entry name" value="ACPS"/>
    <property type="match status" value="1"/>
</dbReference>
<keyword evidence="4" id="KW-1185">Reference proteome</keyword>
<evidence type="ECO:0000313" key="3">
    <source>
        <dbReference type="EMBL" id="KAJ2903582.1"/>
    </source>
</evidence>
<dbReference type="SUPFAM" id="SSF56214">
    <property type="entry name" value="4'-phosphopantetheinyl transferase"/>
    <property type="match status" value="1"/>
</dbReference>
<protein>
    <submittedName>
        <fullName evidence="3">Holo-[acyl-carrier protein] synthase</fullName>
    </submittedName>
</protein>
<reference evidence="3" key="1">
    <citation type="submission" date="2022-07" db="EMBL/GenBank/DDBJ databases">
        <title>Draft genome sequence of Zalerion maritima ATCC 34329, a (micro)plastics degrading marine fungus.</title>
        <authorList>
            <person name="Paco A."/>
            <person name="Goncalves M.F.M."/>
            <person name="Rocha-Santos T.A.P."/>
            <person name="Alves A."/>
        </authorList>
    </citation>
    <scope>NUCLEOTIDE SEQUENCE</scope>
    <source>
        <strain evidence="3">ATCC 34329</strain>
    </source>
</reference>
<evidence type="ECO:0000259" key="2">
    <source>
        <dbReference type="Pfam" id="PF01648"/>
    </source>
</evidence>
<dbReference type="InterPro" id="IPR037143">
    <property type="entry name" value="4-PPantetheinyl_Trfase_dom_sf"/>
</dbReference>
<dbReference type="GO" id="GO:0000287">
    <property type="term" value="F:magnesium ion binding"/>
    <property type="evidence" value="ECO:0007669"/>
    <property type="project" value="InterPro"/>
</dbReference>
<dbReference type="GO" id="GO:0008897">
    <property type="term" value="F:holo-[acyl-carrier-protein] synthase activity"/>
    <property type="evidence" value="ECO:0007669"/>
    <property type="project" value="InterPro"/>
</dbReference>
<name>A0AAD5RT34_9PEZI</name>
<sequence>MPPRPPKFHVRLPAFPLPIVIGTDICAISRIKRILRKPFIGRNFARRVLSPHEPRPWQVDRDYGWPSVENTTTKYPAVDDAASLHRAATFLAGRWAAKEAVFKAHPNGKLSLHDVLLLPWWKTIDPSGDIEVEMWSKLKRPDEKMNTINLNDFTTGPWTPEGGNLYKHNGEVIDSNTAEELDTDHTGGSPSVASKDPLTDWLSMAGDTERTEQEQEMAIKSDSETDRFVSFAPMAVIHGRPVAQVTISHDGDYATATCLAYQPSPHPFPYGHLQQDVVPDVNAGTPQRAPGEPLARHEVRPTMNALHQERKFSAQSMADRRIARIQRKQLRRFYMDVRTLVAQWLRRGGYLLRQGHLQLREQRMRTLSFRVNEVLDEHHGDQTAAAAAMMAALQSPPPPIRPAPGRPEGLQIKKHRMQLKKFGFESAMARFRAAKDPARPLQPPPQPLASGYRPLNVKKIVMARSLRSPPPPPASGDRQLNMRVLHLRHLRHGRIEKGES</sequence>
<feature type="domain" description="4'-phosphopantetheinyl transferase" evidence="2">
    <location>
        <begin position="21"/>
        <end position="109"/>
    </location>
</feature>
<dbReference type="EMBL" id="JAKWBI020000077">
    <property type="protein sequence ID" value="KAJ2903582.1"/>
    <property type="molecule type" value="Genomic_DNA"/>
</dbReference>
<comment type="caution">
    <text evidence="3">The sequence shown here is derived from an EMBL/GenBank/DDBJ whole genome shotgun (WGS) entry which is preliminary data.</text>
</comment>
<dbReference type="Proteomes" id="UP001201980">
    <property type="component" value="Unassembled WGS sequence"/>
</dbReference>
<evidence type="ECO:0000313" key="4">
    <source>
        <dbReference type="Proteomes" id="UP001201980"/>
    </source>
</evidence>
<keyword evidence="1" id="KW-0808">Transferase</keyword>
<gene>
    <name evidence="3" type="ORF">MKZ38_009635</name>
</gene>
<accession>A0AAD5RT34</accession>
<dbReference type="AlphaFoldDB" id="A0AAD5RT34"/>
<evidence type="ECO:0000256" key="1">
    <source>
        <dbReference type="ARBA" id="ARBA00022679"/>
    </source>
</evidence>
<dbReference type="Gene3D" id="3.90.470.20">
    <property type="entry name" value="4'-phosphopantetheinyl transferase domain"/>
    <property type="match status" value="1"/>
</dbReference>
<proteinExistence type="predicted"/>
<dbReference type="InterPro" id="IPR008278">
    <property type="entry name" value="4-PPantetheinyl_Trfase_dom"/>
</dbReference>
<organism evidence="3 4">
    <name type="scientific">Zalerion maritima</name>
    <dbReference type="NCBI Taxonomy" id="339359"/>
    <lineage>
        <taxon>Eukaryota</taxon>
        <taxon>Fungi</taxon>
        <taxon>Dikarya</taxon>
        <taxon>Ascomycota</taxon>
        <taxon>Pezizomycotina</taxon>
        <taxon>Sordariomycetes</taxon>
        <taxon>Lulworthiomycetidae</taxon>
        <taxon>Lulworthiales</taxon>
        <taxon>Lulworthiaceae</taxon>
        <taxon>Zalerion</taxon>
    </lineage>
</organism>